<dbReference type="InterPro" id="IPR036942">
    <property type="entry name" value="Beta-barrel_TonB_sf"/>
</dbReference>
<keyword evidence="8" id="KW-0675">Receptor</keyword>
<dbReference type="NCBIfam" id="TIGR01782">
    <property type="entry name" value="TonB-Xanth-Caul"/>
    <property type="match status" value="1"/>
</dbReference>
<keyword evidence="4" id="KW-0798">TonB box</keyword>
<reference evidence="8 9" key="1">
    <citation type="submission" date="2023-10" db="EMBL/GenBank/DDBJ databases">
        <title>Glaciecola aquimarina strain GGW-M5 nov., isolated from a coastal seawater.</title>
        <authorList>
            <person name="Bayburt H."/>
            <person name="Kim J.M."/>
            <person name="Choi B.J."/>
            <person name="Jeon C.O."/>
        </authorList>
    </citation>
    <scope>NUCLEOTIDE SEQUENCE [LARGE SCALE GENOMIC DNA]</scope>
    <source>
        <strain evidence="8 9">KCTC 32108</strain>
    </source>
</reference>
<keyword evidence="3" id="KW-0998">Cell outer membrane</keyword>
<dbReference type="InterPro" id="IPR010104">
    <property type="entry name" value="TonB_rcpt_bac"/>
</dbReference>
<dbReference type="EMBL" id="JAWDIO010000001">
    <property type="protein sequence ID" value="MDU0352607.1"/>
    <property type="molecule type" value="Genomic_DNA"/>
</dbReference>
<comment type="subcellular location">
    <subcellularLocation>
        <location evidence="1 4">Cell outer membrane</location>
    </subcellularLocation>
</comment>
<sequence>MHNTLLKKHSLAAAIGLAFSGLTGSSIAQESETTEVIEVSGIRTALASALAEKRTAASIKEIIQAEDIGKLPDNNLAEVLENVTGVQINRTAGVGTGVQIRGTDANRVEINGVSSVGSGSGRTGISFDDLPAALIASLEVTKVPEAKTVEGSVGGTVNLRTLRGNSLKDRLVSFRVQAENSDLAESTTPRVSATFGDNWDIDSGKLGVVLTGSYAQQDVASFDPRYDRDRELLSSSSSPSAEEFSFFRTQFMNQVLTRYEYETTNFTGSLEFEPSDELKFYADVTLNNQERIQKSATAQFSGVGSNNAVDNTTNTEFETIDLGTIDGPNGPLILGEVQATLKGYMTADNGHDPNVRVVGSTGSRITDSHVFAFGGEWTGDKFELSAEISNSGSESDFPTLNTTLDFINPRSAAPVFGSSVDNATPVEWDASGGSLQFGIKQGLPGSPSTSDMLDPANYALRQVANNANAQDNDETAFRVDGSYDISDTNPLFIEIEAGLRWNESNSERTNTGITKNFTHSTNNYYRPRADLFSDIVTAGPDNFGSADGRDMFVKDYLIINGDLSFDNPSMVLGVLNDALATNNAIQIAAGNMTPEQAAEHYALNQAVIDDTAYFKITEETTAFYLQGNFETELGDVLITGNLGLRYIDTEITSVGNSITTSAEGEEIVSQTDTTASYDFTLPRFNIAAELTDKLIVRAGMADDIRRPNFDNLSTSIRYGGNAGAAVKIGNPALKPETVTSYDLSAEYYLTDSSILSVGLFHKVRGDIHDTVRENPLEITSPTTGQIERDITAPCEDGGIFNPVVTDRNVWSSSEEGVGICVPLESIFNVPNEETQSGLELAVQHDLSAYEDQLGWASGFGIIANYTYQKAGSKLDSYNNGNGDANALNDILGRTDSDQSTPTLDDDVVMERIVLRNLSRDSYNFTLFYDKNDISVRARYTWRSDFKTNDKISFDLPRIVGDRGQLNVSASYDINDKYTVGIEGVNLTREDRNQWCVNEGALLCSQGLTDRRVTFGITGKL</sequence>
<evidence type="ECO:0000256" key="1">
    <source>
        <dbReference type="ARBA" id="ARBA00004442"/>
    </source>
</evidence>
<dbReference type="InterPro" id="IPR037066">
    <property type="entry name" value="Plug_dom_sf"/>
</dbReference>
<dbReference type="Gene3D" id="2.40.170.20">
    <property type="entry name" value="TonB-dependent receptor, beta-barrel domain"/>
    <property type="match status" value="1"/>
</dbReference>
<keyword evidence="5" id="KW-0732">Signal</keyword>
<evidence type="ECO:0000256" key="5">
    <source>
        <dbReference type="SAM" id="SignalP"/>
    </source>
</evidence>
<evidence type="ECO:0000256" key="3">
    <source>
        <dbReference type="ARBA" id="ARBA00023237"/>
    </source>
</evidence>
<gene>
    <name evidence="8" type="ORF">RS130_00585</name>
</gene>
<dbReference type="RefSeq" id="WP_316024318.1">
    <property type="nucleotide sequence ID" value="NZ_JAWDIO010000001.1"/>
</dbReference>
<comment type="similarity">
    <text evidence="4">Belongs to the TonB-dependent receptor family.</text>
</comment>
<keyword evidence="9" id="KW-1185">Reference proteome</keyword>
<comment type="caution">
    <text evidence="8">The sequence shown here is derived from an EMBL/GenBank/DDBJ whole genome shotgun (WGS) entry which is preliminary data.</text>
</comment>
<dbReference type="SUPFAM" id="SSF56935">
    <property type="entry name" value="Porins"/>
    <property type="match status" value="1"/>
</dbReference>
<dbReference type="Pfam" id="PF00593">
    <property type="entry name" value="TonB_dep_Rec_b-barrel"/>
    <property type="match status" value="1"/>
</dbReference>
<evidence type="ECO:0000313" key="9">
    <source>
        <dbReference type="Proteomes" id="UP001247805"/>
    </source>
</evidence>
<dbReference type="PANTHER" id="PTHR40980">
    <property type="entry name" value="PLUG DOMAIN-CONTAINING PROTEIN"/>
    <property type="match status" value="1"/>
</dbReference>
<organism evidence="8 9">
    <name type="scientific">Paraglaciecola aquimarina</name>
    <dbReference type="NCBI Taxonomy" id="1235557"/>
    <lineage>
        <taxon>Bacteria</taxon>
        <taxon>Pseudomonadati</taxon>
        <taxon>Pseudomonadota</taxon>
        <taxon>Gammaproteobacteria</taxon>
        <taxon>Alteromonadales</taxon>
        <taxon>Alteromonadaceae</taxon>
        <taxon>Paraglaciecola</taxon>
    </lineage>
</organism>
<feature type="domain" description="TonB-dependent receptor plug" evidence="7">
    <location>
        <begin position="53"/>
        <end position="156"/>
    </location>
</feature>
<feature type="chain" id="PRO_5045411157" evidence="5">
    <location>
        <begin position="29"/>
        <end position="1020"/>
    </location>
</feature>
<accession>A0ABU3SRH5</accession>
<name>A0ABU3SRH5_9ALTE</name>
<protein>
    <submittedName>
        <fullName evidence="8">TonB-dependent receptor</fullName>
    </submittedName>
</protein>
<dbReference type="InterPro" id="IPR012910">
    <property type="entry name" value="Plug_dom"/>
</dbReference>
<feature type="signal peptide" evidence="5">
    <location>
        <begin position="1"/>
        <end position="28"/>
    </location>
</feature>
<dbReference type="Gene3D" id="2.170.130.10">
    <property type="entry name" value="TonB-dependent receptor, plug domain"/>
    <property type="match status" value="1"/>
</dbReference>
<evidence type="ECO:0000313" key="8">
    <source>
        <dbReference type="EMBL" id="MDU0352607.1"/>
    </source>
</evidence>
<dbReference type="InterPro" id="IPR000531">
    <property type="entry name" value="Beta-barrel_TonB"/>
</dbReference>
<proteinExistence type="inferred from homology"/>
<evidence type="ECO:0000259" key="6">
    <source>
        <dbReference type="Pfam" id="PF00593"/>
    </source>
</evidence>
<evidence type="ECO:0000256" key="4">
    <source>
        <dbReference type="RuleBase" id="RU003357"/>
    </source>
</evidence>
<dbReference type="Proteomes" id="UP001247805">
    <property type="component" value="Unassembled WGS sequence"/>
</dbReference>
<feature type="domain" description="TonB-dependent receptor-like beta-barrel" evidence="6">
    <location>
        <begin position="445"/>
        <end position="986"/>
    </location>
</feature>
<keyword evidence="2 4" id="KW-0472">Membrane</keyword>
<evidence type="ECO:0000256" key="2">
    <source>
        <dbReference type="ARBA" id="ARBA00023136"/>
    </source>
</evidence>
<dbReference type="Pfam" id="PF07715">
    <property type="entry name" value="Plug"/>
    <property type="match status" value="1"/>
</dbReference>
<evidence type="ECO:0000259" key="7">
    <source>
        <dbReference type="Pfam" id="PF07715"/>
    </source>
</evidence>
<dbReference type="PANTHER" id="PTHR40980:SF3">
    <property type="entry name" value="TONB-DEPENDENT RECEPTOR-LIKE BETA-BARREL DOMAIN-CONTAINING PROTEIN"/>
    <property type="match status" value="1"/>
</dbReference>